<name>A0A7Y7LYI8_9MICC</name>
<dbReference type="RefSeq" id="WP_176634716.1">
    <property type="nucleotide sequence ID" value="NZ_JAAMFM010000010.1"/>
</dbReference>
<reference evidence="4 5" key="1">
    <citation type="submission" date="2020-02" db="EMBL/GenBank/DDBJ databases">
        <title>Genome sequence of strain AETb3-4.</title>
        <authorList>
            <person name="Gao J."/>
            <person name="Zhang X."/>
        </authorList>
    </citation>
    <scope>NUCLEOTIDE SEQUENCE [LARGE SCALE GENOMIC DNA]</scope>
    <source>
        <strain evidence="4 5">AETb3-4</strain>
    </source>
</reference>
<dbReference type="Pfam" id="PF03861">
    <property type="entry name" value="ANTAR"/>
    <property type="match status" value="1"/>
</dbReference>
<dbReference type="InterPro" id="IPR029016">
    <property type="entry name" value="GAF-like_dom_sf"/>
</dbReference>
<dbReference type="Gene3D" id="1.10.10.10">
    <property type="entry name" value="Winged helix-like DNA-binding domain superfamily/Winged helix DNA-binding domain"/>
    <property type="match status" value="1"/>
</dbReference>
<evidence type="ECO:0000313" key="4">
    <source>
        <dbReference type="EMBL" id="NVM94987.1"/>
    </source>
</evidence>
<keyword evidence="1" id="KW-0805">Transcription regulation</keyword>
<evidence type="ECO:0000256" key="2">
    <source>
        <dbReference type="ARBA" id="ARBA00023163"/>
    </source>
</evidence>
<dbReference type="GO" id="GO:0003723">
    <property type="term" value="F:RNA binding"/>
    <property type="evidence" value="ECO:0007669"/>
    <property type="project" value="InterPro"/>
</dbReference>
<evidence type="ECO:0000259" key="3">
    <source>
        <dbReference type="PROSITE" id="PS50921"/>
    </source>
</evidence>
<dbReference type="EMBL" id="JAAMFM010000010">
    <property type="protein sequence ID" value="NVM94987.1"/>
    <property type="molecule type" value="Genomic_DNA"/>
</dbReference>
<keyword evidence="2" id="KW-0804">Transcription</keyword>
<dbReference type="InterPro" id="IPR036388">
    <property type="entry name" value="WH-like_DNA-bd_sf"/>
</dbReference>
<keyword evidence="5" id="KW-1185">Reference proteome</keyword>
<dbReference type="AlphaFoldDB" id="A0A7Y7LYI8"/>
<accession>A0A7Y7LYI8</accession>
<gene>
    <name evidence="4" type="ORF">G6034_08680</name>
</gene>
<dbReference type="SMART" id="SM01012">
    <property type="entry name" value="ANTAR"/>
    <property type="match status" value="1"/>
</dbReference>
<organism evidence="4 5">
    <name type="scientific">Arthrobacter wenxiniae</name>
    <dbReference type="NCBI Taxonomy" id="2713570"/>
    <lineage>
        <taxon>Bacteria</taxon>
        <taxon>Bacillati</taxon>
        <taxon>Actinomycetota</taxon>
        <taxon>Actinomycetes</taxon>
        <taxon>Micrococcales</taxon>
        <taxon>Micrococcaceae</taxon>
        <taxon>Arthrobacter</taxon>
    </lineage>
</organism>
<feature type="domain" description="ANTAR" evidence="3">
    <location>
        <begin position="155"/>
        <end position="216"/>
    </location>
</feature>
<comment type="caution">
    <text evidence="4">The sequence shown here is derived from an EMBL/GenBank/DDBJ whole genome shotgun (WGS) entry which is preliminary data.</text>
</comment>
<sequence>MVDDSTPGPTDFGAELCAAFQQNLPITGVAVSAFPGMVPETPICASDAISARIDEMQFELGEGPRWTAMRTRRPVALPNVKSDGHPQWPVFAKALLTLDVSALFEFPLVLGSMDIGVVELYSTASGPLSPADHAKALQLADAAAWKLLRHLLTAAPLDATAPYRDDGPRLSRREIHQATGMVLAQAGVSATDALLLLRAHAFAQGRPVHEVARDVVGRILDFTPTGGGGGDGSVQ</sequence>
<protein>
    <submittedName>
        <fullName evidence="4">GAF and ANTAR domain-containing protein</fullName>
    </submittedName>
</protein>
<evidence type="ECO:0000256" key="1">
    <source>
        <dbReference type="ARBA" id="ARBA00023015"/>
    </source>
</evidence>
<dbReference type="Proteomes" id="UP000543556">
    <property type="component" value="Unassembled WGS sequence"/>
</dbReference>
<dbReference type="InterPro" id="IPR005561">
    <property type="entry name" value="ANTAR"/>
</dbReference>
<proteinExistence type="predicted"/>
<dbReference type="Gene3D" id="3.30.450.40">
    <property type="match status" value="1"/>
</dbReference>
<dbReference type="PROSITE" id="PS50921">
    <property type="entry name" value="ANTAR"/>
    <property type="match status" value="1"/>
</dbReference>
<dbReference type="SUPFAM" id="SSF55781">
    <property type="entry name" value="GAF domain-like"/>
    <property type="match status" value="1"/>
</dbReference>
<evidence type="ECO:0000313" key="5">
    <source>
        <dbReference type="Proteomes" id="UP000543556"/>
    </source>
</evidence>